<sequence>MKRNHINLILDITLGLILYIILLTGLIMYYILPPGSRSSTVWGWTRHDLGSLHFYLGIAAIAIILIHLALHWQWVHTLISNLLGRKHGQKIGRAKYASGVIVLFVFTTLTIAVLIFAANAKISSRKHATSSQQAKIQQIDNRSQPPNQQQQLRLRSQ</sequence>
<feature type="domain" description="Flavinylation-associated cytochrome" evidence="3">
    <location>
        <begin position="9"/>
        <end position="72"/>
    </location>
</feature>
<evidence type="ECO:0000256" key="2">
    <source>
        <dbReference type="SAM" id="Phobius"/>
    </source>
</evidence>
<dbReference type="EMBL" id="CP036425">
    <property type="protein sequence ID" value="QDU33454.1"/>
    <property type="molecule type" value="Genomic_DNA"/>
</dbReference>
<evidence type="ECO:0000256" key="1">
    <source>
        <dbReference type="SAM" id="MobiDB-lite"/>
    </source>
</evidence>
<reference evidence="4 5" key="1">
    <citation type="submission" date="2019-02" db="EMBL/GenBank/DDBJ databases">
        <title>Deep-cultivation of Planctomycetes and their phenomic and genomic characterization uncovers novel biology.</title>
        <authorList>
            <person name="Wiegand S."/>
            <person name="Jogler M."/>
            <person name="Boedeker C."/>
            <person name="Pinto D."/>
            <person name="Vollmers J."/>
            <person name="Rivas-Marin E."/>
            <person name="Kohn T."/>
            <person name="Peeters S.H."/>
            <person name="Heuer A."/>
            <person name="Rast P."/>
            <person name="Oberbeckmann S."/>
            <person name="Bunk B."/>
            <person name="Jeske O."/>
            <person name="Meyerdierks A."/>
            <person name="Storesund J.E."/>
            <person name="Kallscheuer N."/>
            <person name="Luecker S."/>
            <person name="Lage O.M."/>
            <person name="Pohl T."/>
            <person name="Merkel B.J."/>
            <person name="Hornburger P."/>
            <person name="Mueller R.-W."/>
            <person name="Bruemmer F."/>
            <person name="Labrenz M."/>
            <person name="Spormann A.M."/>
            <person name="Op den Camp H."/>
            <person name="Overmann J."/>
            <person name="Amann R."/>
            <person name="Jetten M.S.M."/>
            <person name="Mascher T."/>
            <person name="Medema M.H."/>
            <person name="Devos D.P."/>
            <person name="Kaster A.-K."/>
            <person name="Ovreas L."/>
            <person name="Rohde M."/>
            <person name="Galperin M.Y."/>
            <person name="Jogler C."/>
        </authorList>
    </citation>
    <scope>NUCLEOTIDE SEQUENCE [LARGE SCALE GENOMIC DNA]</scope>
    <source>
        <strain evidence="4 5">KS4</strain>
    </source>
</reference>
<keyword evidence="2" id="KW-1133">Transmembrane helix</keyword>
<dbReference type="Proteomes" id="UP000317369">
    <property type="component" value="Chromosome"/>
</dbReference>
<feature type="transmembrane region" description="Helical" evidence="2">
    <location>
        <begin position="96"/>
        <end position="118"/>
    </location>
</feature>
<dbReference type="AlphaFoldDB" id="A0A517YTB5"/>
<feature type="transmembrane region" description="Helical" evidence="2">
    <location>
        <begin position="52"/>
        <end position="75"/>
    </location>
</feature>
<organism evidence="4 5">
    <name type="scientific">Poriferisphaera corsica</name>
    <dbReference type="NCBI Taxonomy" id="2528020"/>
    <lineage>
        <taxon>Bacteria</taxon>
        <taxon>Pseudomonadati</taxon>
        <taxon>Planctomycetota</taxon>
        <taxon>Phycisphaerae</taxon>
        <taxon>Phycisphaerales</taxon>
        <taxon>Phycisphaeraceae</taxon>
        <taxon>Poriferisphaera</taxon>
    </lineage>
</organism>
<keyword evidence="5" id="KW-1185">Reference proteome</keyword>
<accession>A0A517YTB5</accession>
<keyword evidence="2" id="KW-0472">Membrane</keyword>
<dbReference type="RefSeq" id="WP_145076497.1">
    <property type="nucleotide sequence ID" value="NZ_CP036425.1"/>
</dbReference>
<proteinExistence type="predicted"/>
<evidence type="ECO:0000313" key="5">
    <source>
        <dbReference type="Proteomes" id="UP000317369"/>
    </source>
</evidence>
<feature type="compositionally biased region" description="Low complexity" evidence="1">
    <location>
        <begin position="141"/>
        <end position="157"/>
    </location>
</feature>
<evidence type="ECO:0000313" key="4">
    <source>
        <dbReference type="EMBL" id="QDU33454.1"/>
    </source>
</evidence>
<dbReference type="InterPro" id="IPR025517">
    <property type="entry name" value="DUF4405"/>
</dbReference>
<dbReference type="OrthoDB" id="5421399at2"/>
<gene>
    <name evidence="4" type="ORF">KS4_15020</name>
</gene>
<feature type="region of interest" description="Disordered" evidence="1">
    <location>
        <begin position="135"/>
        <end position="157"/>
    </location>
</feature>
<evidence type="ECO:0000259" key="3">
    <source>
        <dbReference type="Pfam" id="PF14358"/>
    </source>
</evidence>
<protein>
    <recommendedName>
        <fullName evidence="3">Flavinylation-associated cytochrome domain-containing protein</fullName>
    </recommendedName>
</protein>
<dbReference type="Pfam" id="PF14358">
    <property type="entry name" value="DUF4405"/>
    <property type="match status" value="1"/>
</dbReference>
<dbReference type="KEGG" id="pcor:KS4_15020"/>
<keyword evidence="2" id="KW-0812">Transmembrane</keyword>
<name>A0A517YTB5_9BACT</name>
<feature type="transmembrane region" description="Helical" evidence="2">
    <location>
        <begin position="12"/>
        <end position="32"/>
    </location>
</feature>